<dbReference type="GO" id="GO:0010333">
    <property type="term" value="F:terpene synthase activity"/>
    <property type="evidence" value="ECO:0007669"/>
    <property type="project" value="InterPro"/>
</dbReference>
<protein>
    <recommendedName>
        <fullName evidence="2">Terpene synthase</fullName>
        <ecNumber evidence="2">4.2.3.-</ecNumber>
    </recommendedName>
</protein>
<comment type="cofactor">
    <cofactor evidence="2">
        <name>Mg(2+)</name>
        <dbReference type="ChEBI" id="CHEBI:18420"/>
    </cofactor>
</comment>
<sequence length="310" mass="34871">MRNLDWVRAHGLVDERSLARYNSVNLLHLAAYGYPYARGADLVLGADLMAVWFIVDDQFDGPISKSPGRAARVCEEIISVFHQPAAASDASPIATAFADVWCRISEGMSPGWLARAAHDWELYFSAAPYEAATNLSGIVPDRGRYHQIRRLSDGMDSVMDMCERLGGFEVPSVAFQSPQLREMRRIVRRVPTYCNDLYSLAKEEPQGQIINIVLVIEKEQRCTRQDAVQEVCGLINEQLDRFGVLQAEIPQLCDLLELSAAQRDAVHRYVEALALFMSGHHEWELATSRYSGRDLAWEDHLPGHTRNLLA</sequence>
<reference evidence="3 4" key="1">
    <citation type="submission" date="2020-08" db="EMBL/GenBank/DDBJ databases">
        <title>Sequencing the genomes of 1000 actinobacteria strains.</title>
        <authorList>
            <person name="Klenk H.-P."/>
        </authorList>
    </citation>
    <scope>NUCLEOTIDE SEQUENCE [LARGE SCALE GENOMIC DNA]</scope>
    <source>
        <strain evidence="3 4">DSM 41654</strain>
    </source>
</reference>
<dbReference type="SFLD" id="SFLDG01020">
    <property type="entry name" value="Terpene_Cyclase_Like_2"/>
    <property type="match status" value="1"/>
</dbReference>
<dbReference type="GO" id="GO:0046872">
    <property type="term" value="F:metal ion binding"/>
    <property type="evidence" value="ECO:0007669"/>
    <property type="project" value="UniProtKB-KW"/>
</dbReference>
<dbReference type="SFLD" id="SFLDS00005">
    <property type="entry name" value="Isoprenoid_Synthase_Type_I"/>
    <property type="match status" value="1"/>
</dbReference>
<comment type="caution">
    <text evidence="3">The sequence shown here is derived from an EMBL/GenBank/DDBJ whole genome shotgun (WGS) entry which is preliminary data.</text>
</comment>
<dbReference type="SUPFAM" id="SSF48576">
    <property type="entry name" value="Terpenoid synthases"/>
    <property type="match status" value="1"/>
</dbReference>
<keyword evidence="2" id="KW-0460">Magnesium</keyword>
<dbReference type="EMBL" id="JACHJV010000001">
    <property type="protein sequence ID" value="MBB4922048.1"/>
    <property type="molecule type" value="Genomic_DNA"/>
</dbReference>
<dbReference type="Gene3D" id="1.10.600.10">
    <property type="entry name" value="Farnesyl Diphosphate Synthase"/>
    <property type="match status" value="1"/>
</dbReference>
<evidence type="ECO:0000256" key="2">
    <source>
        <dbReference type="RuleBase" id="RU366034"/>
    </source>
</evidence>
<comment type="similarity">
    <text evidence="2">Belongs to the terpene synthase family.</text>
</comment>
<name>A0A7W7VTR6_KITKI</name>
<dbReference type="InterPro" id="IPR034686">
    <property type="entry name" value="Terpene_cyclase-like_2"/>
</dbReference>
<keyword evidence="4" id="KW-1185">Reference proteome</keyword>
<evidence type="ECO:0000313" key="3">
    <source>
        <dbReference type="EMBL" id="MBB4922048.1"/>
    </source>
</evidence>
<dbReference type="PANTHER" id="PTHR35201">
    <property type="entry name" value="TERPENE SYNTHASE"/>
    <property type="match status" value="1"/>
</dbReference>
<dbReference type="Pfam" id="PF19086">
    <property type="entry name" value="Terpene_syn_C_2"/>
    <property type="match status" value="1"/>
</dbReference>
<dbReference type="InterPro" id="IPR008949">
    <property type="entry name" value="Isoprenoid_synthase_dom_sf"/>
</dbReference>
<organism evidence="3 4">
    <name type="scientific">Kitasatospora kifunensis</name>
    <name type="common">Streptomyces kifunensis</name>
    <dbReference type="NCBI Taxonomy" id="58351"/>
    <lineage>
        <taxon>Bacteria</taxon>
        <taxon>Bacillati</taxon>
        <taxon>Actinomycetota</taxon>
        <taxon>Actinomycetes</taxon>
        <taxon>Kitasatosporales</taxon>
        <taxon>Streptomycetaceae</taxon>
        <taxon>Kitasatospora</taxon>
    </lineage>
</organism>
<dbReference type="PANTHER" id="PTHR35201:SF4">
    <property type="entry name" value="BETA-PINACENE SYNTHASE-RELATED"/>
    <property type="match status" value="1"/>
</dbReference>
<keyword evidence="1 2" id="KW-0456">Lyase</keyword>
<evidence type="ECO:0000313" key="4">
    <source>
        <dbReference type="Proteomes" id="UP000540506"/>
    </source>
</evidence>
<keyword evidence="2" id="KW-0479">Metal-binding</keyword>
<gene>
    <name evidence="3" type="ORF">FHR34_001041</name>
</gene>
<dbReference type="RefSeq" id="WP_184934287.1">
    <property type="nucleotide sequence ID" value="NZ_JACHJV010000001.1"/>
</dbReference>
<dbReference type="EC" id="4.2.3.-" evidence="2"/>
<proteinExistence type="inferred from homology"/>
<dbReference type="Proteomes" id="UP000540506">
    <property type="component" value="Unassembled WGS sequence"/>
</dbReference>
<evidence type="ECO:0000256" key="1">
    <source>
        <dbReference type="ARBA" id="ARBA00023239"/>
    </source>
</evidence>
<accession>A0A7W7VTR6</accession>
<dbReference type="AlphaFoldDB" id="A0A7W7VTR6"/>